<dbReference type="InterPro" id="IPR002018">
    <property type="entry name" value="CarbesteraseB"/>
</dbReference>
<dbReference type="PROSITE" id="PS00122">
    <property type="entry name" value="CARBOXYLESTERASE_B_1"/>
    <property type="match status" value="1"/>
</dbReference>
<name>A0A0C3BLC7_SERVB</name>
<dbReference type="InterPro" id="IPR019826">
    <property type="entry name" value="Carboxylesterase_B_AS"/>
</dbReference>
<accession>A0A0C3BLC7</accession>
<sequence>NEFLGIRFGAPPVGNNRFRAPQPPGYLGVQNATVFPPLCYGIGQPVDTPGRSEDCLFLNVYAPSTVNVTEKLPVWVWIQGGGYVDNSNGNYNASKLITASNNKMVFVEFGYRVGPYGFMASKDIRRNGDLNPGLLDQRAVLLWVQKYISKFGGDPDRVVIVGPSAGAGSVAMHLVSYGGTGYPRGTRGKPLFRGAVGISPAYSRQPYVEDLEWQFDLYLSRTNCTGGGLKLECLRSLDIEAFQTANVPMSFPGRSTASLTAYSPCVDGDFIQDYPYRLLDSGRFLKVPVMFGDDTNEGSFFAVNATSVSEVNSFIRDQYPLLSEAQVASILDKYPIESNPPVPQHNEFFSIASNSFGESTFICPGIKLSTLYHAANVPSWNYRYDVALPDDIATGRGSWHTSELRQIFEELPPFLPGAPPSVADAPAIAKPIQRYFTNFVRFLNPNGPSAGTNTSPDLPLMWPTFNQTSPRLLFQLDGITLETVPQGQLDRCAAWNSLAIQMEQ</sequence>
<dbReference type="ESTHER" id="9homo-a0a0c3blc7">
    <property type="family name" value="Fungal_carboxylesterase_lipase"/>
</dbReference>
<dbReference type="PANTHER" id="PTHR11559">
    <property type="entry name" value="CARBOXYLESTERASE"/>
    <property type="match status" value="1"/>
</dbReference>
<evidence type="ECO:0000256" key="3">
    <source>
        <dbReference type="RuleBase" id="RU361235"/>
    </source>
</evidence>
<dbReference type="Proteomes" id="UP000054097">
    <property type="component" value="Unassembled WGS sequence"/>
</dbReference>
<dbReference type="InterPro" id="IPR050309">
    <property type="entry name" value="Type-B_Carboxylest/Lipase"/>
</dbReference>
<dbReference type="OrthoDB" id="408631at2759"/>
<keyword evidence="6" id="KW-1185">Reference proteome</keyword>
<evidence type="ECO:0000313" key="5">
    <source>
        <dbReference type="EMBL" id="KIM32874.1"/>
    </source>
</evidence>
<dbReference type="InterPro" id="IPR029058">
    <property type="entry name" value="AB_hydrolase_fold"/>
</dbReference>
<dbReference type="Gene3D" id="3.40.50.1820">
    <property type="entry name" value="alpha/beta hydrolase"/>
    <property type="match status" value="1"/>
</dbReference>
<feature type="domain" description="Carboxylesterase type B" evidence="4">
    <location>
        <begin position="2"/>
        <end position="471"/>
    </location>
</feature>
<keyword evidence="2 3" id="KW-0378">Hydrolase</keyword>
<dbReference type="HOGENOM" id="CLU_006586_10_7_1"/>
<dbReference type="EC" id="3.1.1.-" evidence="3"/>
<dbReference type="PROSITE" id="PS00941">
    <property type="entry name" value="CARBOXYLESTERASE_B_2"/>
    <property type="match status" value="1"/>
</dbReference>
<organism evidence="5 6">
    <name type="scientific">Serendipita vermifera MAFF 305830</name>
    <dbReference type="NCBI Taxonomy" id="933852"/>
    <lineage>
        <taxon>Eukaryota</taxon>
        <taxon>Fungi</taxon>
        <taxon>Dikarya</taxon>
        <taxon>Basidiomycota</taxon>
        <taxon>Agaricomycotina</taxon>
        <taxon>Agaricomycetes</taxon>
        <taxon>Sebacinales</taxon>
        <taxon>Serendipitaceae</taxon>
        <taxon>Serendipita</taxon>
    </lineage>
</organism>
<evidence type="ECO:0000256" key="1">
    <source>
        <dbReference type="ARBA" id="ARBA00005964"/>
    </source>
</evidence>
<evidence type="ECO:0000256" key="2">
    <source>
        <dbReference type="ARBA" id="ARBA00022801"/>
    </source>
</evidence>
<reference evidence="5 6" key="1">
    <citation type="submission" date="2014-04" db="EMBL/GenBank/DDBJ databases">
        <authorList>
            <consortium name="DOE Joint Genome Institute"/>
            <person name="Kuo A."/>
            <person name="Zuccaro A."/>
            <person name="Kohler A."/>
            <person name="Nagy L.G."/>
            <person name="Floudas D."/>
            <person name="Copeland A."/>
            <person name="Barry K.W."/>
            <person name="Cichocki N."/>
            <person name="Veneault-Fourrey C."/>
            <person name="LaButti K."/>
            <person name="Lindquist E.A."/>
            <person name="Lipzen A."/>
            <person name="Lundell T."/>
            <person name="Morin E."/>
            <person name="Murat C."/>
            <person name="Sun H."/>
            <person name="Tunlid A."/>
            <person name="Henrissat B."/>
            <person name="Grigoriev I.V."/>
            <person name="Hibbett D.S."/>
            <person name="Martin F."/>
            <person name="Nordberg H.P."/>
            <person name="Cantor M.N."/>
            <person name="Hua S.X."/>
        </authorList>
    </citation>
    <scope>NUCLEOTIDE SEQUENCE [LARGE SCALE GENOMIC DNA]</scope>
    <source>
        <strain evidence="5 6">MAFF 305830</strain>
    </source>
</reference>
<protein>
    <recommendedName>
        <fullName evidence="3">Carboxylic ester hydrolase</fullName>
        <ecNumber evidence="3">3.1.1.-</ecNumber>
    </recommendedName>
</protein>
<dbReference type="SUPFAM" id="SSF53474">
    <property type="entry name" value="alpha/beta-Hydrolases"/>
    <property type="match status" value="1"/>
</dbReference>
<dbReference type="Pfam" id="PF00135">
    <property type="entry name" value="COesterase"/>
    <property type="match status" value="1"/>
</dbReference>
<feature type="non-terminal residue" evidence="5">
    <location>
        <position position="1"/>
    </location>
</feature>
<dbReference type="AlphaFoldDB" id="A0A0C3BLC7"/>
<evidence type="ECO:0000313" key="6">
    <source>
        <dbReference type="Proteomes" id="UP000054097"/>
    </source>
</evidence>
<evidence type="ECO:0000259" key="4">
    <source>
        <dbReference type="Pfam" id="PF00135"/>
    </source>
</evidence>
<comment type="similarity">
    <text evidence="1 3">Belongs to the type-B carboxylesterase/lipase family.</text>
</comment>
<dbReference type="InterPro" id="IPR019819">
    <property type="entry name" value="Carboxylesterase_B_CS"/>
</dbReference>
<dbReference type="EMBL" id="KN824279">
    <property type="protein sequence ID" value="KIM32874.1"/>
    <property type="molecule type" value="Genomic_DNA"/>
</dbReference>
<dbReference type="STRING" id="933852.A0A0C3BLC7"/>
<proteinExistence type="inferred from homology"/>
<dbReference type="GO" id="GO:0016787">
    <property type="term" value="F:hydrolase activity"/>
    <property type="evidence" value="ECO:0007669"/>
    <property type="project" value="UniProtKB-KW"/>
</dbReference>
<gene>
    <name evidence="5" type="ORF">M408DRAFT_62747</name>
</gene>
<reference evidence="6" key="2">
    <citation type="submission" date="2015-01" db="EMBL/GenBank/DDBJ databases">
        <title>Evolutionary Origins and Diversification of the Mycorrhizal Mutualists.</title>
        <authorList>
            <consortium name="DOE Joint Genome Institute"/>
            <consortium name="Mycorrhizal Genomics Consortium"/>
            <person name="Kohler A."/>
            <person name="Kuo A."/>
            <person name="Nagy L.G."/>
            <person name="Floudas D."/>
            <person name="Copeland A."/>
            <person name="Barry K.W."/>
            <person name="Cichocki N."/>
            <person name="Veneault-Fourrey C."/>
            <person name="LaButti K."/>
            <person name="Lindquist E.A."/>
            <person name="Lipzen A."/>
            <person name="Lundell T."/>
            <person name="Morin E."/>
            <person name="Murat C."/>
            <person name="Riley R."/>
            <person name="Ohm R."/>
            <person name="Sun H."/>
            <person name="Tunlid A."/>
            <person name="Henrissat B."/>
            <person name="Grigoriev I.V."/>
            <person name="Hibbett D.S."/>
            <person name="Martin F."/>
        </authorList>
    </citation>
    <scope>NUCLEOTIDE SEQUENCE [LARGE SCALE GENOMIC DNA]</scope>
    <source>
        <strain evidence="6">MAFF 305830</strain>
    </source>
</reference>